<accession>A0AAV2Z0T8</accession>
<sequence>MRCKMSLRWRVEHRNTALVHNHPPSGNVSAHPLPGTLVRLRADDPLSSITLRDVYNERARHVRQLLQGRTKAEYLLSRLEASGFVVRHRIDSDTHRLTHLVFGNRRCLDIYRANCDVLFMDCTYRTNQFGMPLLNVTGTSGMNATLHVAQAFLSGETETDYLWVLENIMSIFNELDIPRPCVILVDRCLALLNALDRVFRGVPDVESHARKNAFRDADGNTRMRHRQFCDAFHHLTRSNTEAEYEARRDRLHELCPQEARYIDEIWLDIWKRRLVRCWTSQILTFGVQSTSRVEGYHARLKKWLRSSQGDMVTVFDRMMCWWDVSIAKHLTAVAEDTIKCPRRLQTPLYSNVVRVIHKFALLQCESERKKPVVKTCTGMSSRTTGLPCRHMLQELLRTDRTLQPDHFHGHWHIDEAARAGGAAPRVLEPETIRERYARRRAARAHA</sequence>
<comment type="caution">
    <text evidence="2">The sequence shown here is derived from an EMBL/GenBank/DDBJ whole genome shotgun (WGS) entry which is preliminary data.</text>
</comment>
<dbReference type="InterPro" id="IPR018289">
    <property type="entry name" value="MULE_transposase_dom"/>
</dbReference>
<feature type="domain" description="MULE transposase" evidence="1">
    <location>
        <begin position="117"/>
        <end position="203"/>
    </location>
</feature>
<dbReference type="InterPro" id="IPR052579">
    <property type="entry name" value="Zinc_finger_SWIM"/>
</dbReference>
<organism evidence="2 3">
    <name type="scientific">Lagenidium giganteum</name>
    <dbReference type="NCBI Taxonomy" id="4803"/>
    <lineage>
        <taxon>Eukaryota</taxon>
        <taxon>Sar</taxon>
        <taxon>Stramenopiles</taxon>
        <taxon>Oomycota</taxon>
        <taxon>Peronosporomycetes</taxon>
        <taxon>Pythiales</taxon>
        <taxon>Pythiaceae</taxon>
    </lineage>
</organism>
<dbReference type="EMBL" id="DAKRPA010000074">
    <property type="protein sequence ID" value="DAZ99925.1"/>
    <property type="molecule type" value="Genomic_DNA"/>
</dbReference>
<evidence type="ECO:0000313" key="2">
    <source>
        <dbReference type="EMBL" id="DAZ99925.1"/>
    </source>
</evidence>
<dbReference type="PANTHER" id="PTHR31569">
    <property type="entry name" value="SWIM-TYPE DOMAIN-CONTAINING PROTEIN"/>
    <property type="match status" value="1"/>
</dbReference>
<dbReference type="Pfam" id="PF10551">
    <property type="entry name" value="MULE"/>
    <property type="match status" value="1"/>
</dbReference>
<reference evidence="2" key="2">
    <citation type="journal article" date="2023" name="Microbiol Resour">
        <title>Decontamination and Annotation of the Draft Genome Sequence of the Oomycete Lagenidium giganteum ARSEF 373.</title>
        <authorList>
            <person name="Morgan W.R."/>
            <person name="Tartar A."/>
        </authorList>
    </citation>
    <scope>NUCLEOTIDE SEQUENCE</scope>
    <source>
        <strain evidence="2">ARSEF 373</strain>
    </source>
</reference>
<keyword evidence="3" id="KW-1185">Reference proteome</keyword>
<evidence type="ECO:0000259" key="1">
    <source>
        <dbReference type="Pfam" id="PF10551"/>
    </source>
</evidence>
<dbReference type="Proteomes" id="UP001146120">
    <property type="component" value="Unassembled WGS sequence"/>
</dbReference>
<protein>
    <recommendedName>
        <fullName evidence="1">MULE transposase domain-containing protein</fullName>
    </recommendedName>
</protein>
<gene>
    <name evidence="2" type="ORF">N0F65_011848</name>
</gene>
<reference evidence="2" key="1">
    <citation type="submission" date="2022-11" db="EMBL/GenBank/DDBJ databases">
        <authorList>
            <person name="Morgan W.R."/>
            <person name="Tartar A."/>
        </authorList>
    </citation>
    <scope>NUCLEOTIDE SEQUENCE</scope>
    <source>
        <strain evidence="2">ARSEF 373</strain>
    </source>
</reference>
<name>A0AAV2Z0T8_9STRA</name>
<dbReference type="AlphaFoldDB" id="A0AAV2Z0T8"/>
<dbReference type="PANTHER" id="PTHR31569:SF4">
    <property type="entry name" value="SWIM-TYPE DOMAIN-CONTAINING PROTEIN"/>
    <property type="match status" value="1"/>
</dbReference>
<proteinExistence type="predicted"/>
<evidence type="ECO:0000313" key="3">
    <source>
        <dbReference type="Proteomes" id="UP001146120"/>
    </source>
</evidence>